<dbReference type="InterPro" id="IPR036312">
    <property type="entry name" value="Bifun_inhib/LTP/seed_sf"/>
</dbReference>
<evidence type="ECO:0000259" key="5">
    <source>
        <dbReference type="SMART" id="SM00499"/>
    </source>
</evidence>
<comment type="caution">
    <text evidence="6">The sequence shown here is derived from an EMBL/GenBank/DDBJ whole genome shotgun (WGS) entry which is preliminary data.</text>
</comment>
<organism evidence="6 7">
    <name type="scientific">Prunus yedoensis var. nudiflora</name>
    <dbReference type="NCBI Taxonomy" id="2094558"/>
    <lineage>
        <taxon>Eukaryota</taxon>
        <taxon>Viridiplantae</taxon>
        <taxon>Streptophyta</taxon>
        <taxon>Embryophyta</taxon>
        <taxon>Tracheophyta</taxon>
        <taxon>Spermatophyta</taxon>
        <taxon>Magnoliopsida</taxon>
        <taxon>eudicotyledons</taxon>
        <taxon>Gunneridae</taxon>
        <taxon>Pentapetalae</taxon>
        <taxon>rosids</taxon>
        <taxon>fabids</taxon>
        <taxon>Rosales</taxon>
        <taxon>Rosaceae</taxon>
        <taxon>Amygdaloideae</taxon>
        <taxon>Amygdaleae</taxon>
        <taxon>Prunus</taxon>
    </lineage>
</organism>
<feature type="chain" id="PRO_5016421402" evidence="4">
    <location>
        <begin position="23"/>
        <end position="181"/>
    </location>
</feature>
<dbReference type="InterPro" id="IPR033872">
    <property type="entry name" value="nsLTP2"/>
</dbReference>
<dbReference type="CDD" id="cd01959">
    <property type="entry name" value="nsLTP2"/>
    <property type="match status" value="2"/>
</dbReference>
<dbReference type="GO" id="GO:0008289">
    <property type="term" value="F:lipid binding"/>
    <property type="evidence" value="ECO:0007669"/>
    <property type="project" value="UniProtKB-KW"/>
</dbReference>
<evidence type="ECO:0000313" key="6">
    <source>
        <dbReference type="EMBL" id="PQQ12718.1"/>
    </source>
</evidence>
<dbReference type="Gene3D" id="1.10.110.10">
    <property type="entry name" value="Plant lipid-transfer and hydrophobic proteins"/>
    <property type="match status" value="2"/>
</dbReference>
<dbReference type="OrthoDB" id="665742at2759"/>
<dbReference type="PANTHER" id="PTHR33214">
    <property type="entry name" value="BIFUNCTIONAL INHIBITOR/LIPID-TRANSFER PROTEIN/SEED STORAGE 2S ALBUMIN SUPERFAMILY PROTEIN"/>
    <property type="match status" value="1"/>
</dbReference>
<reference evidence="6 7" key="1">
    <citation type="submission" date="2018-02" db="EMBL/GenBank/DDBJ databases">
        <title>Draft genome of wild Prunus yedoensis var. nudiflora.</title>
        <authorList>
            <person name="Baek S."/>
            <person name="Kim J.-H."/>
            <person name="Choi K."/>
            <person name="Kim G.-B."/>
            <person name="Cho A."/>
            <person name="Jang H."/>
            <person name="Shin C.-H."/>
            <person name="Yu H.-J."/>
            <person name="Mun J.-H."/>
        </authorList>
    </citation>
    <scope>NUCLEOTIDE SEQUENCE [LARGE SCALE GENOMIC DNA]</scope>
    <source>
        <strain evidence="7">cv. Jeju island</strain>
        <tissue evidence="6">Leaf</tissue>
    </source>
</reference>
<name>A0A314Z6G0_PRUYE</name>
<evidence type="ECO:0000256" key="3">
    <source>
        <dbReference type="ARBA" id="ARBA00023121"/>
    </source>
</evidence>
<feature type="signal peptide" evidence="4">
    <location>
        <begin position="1"/>
        <end position="22"/>
    </location>
</feature>
<evidence type="ECO:0000256" key="2">
    <source>
        <dbReference type="ARBA" id="ARBA00022448"/>
    </source>
</evidence>
<evidence type="ECO:0000313" key="7">
    <source>
        <dbReference type="Proteomes" id="UP000250321"/>
    </source>
</evidence>
<dbReference type="SMART" id="SM00499">
    <property type="entry name" value="AAI"/>
    <property type="match status" value="2"/>
</dbReference>
<sequence length="181" mass="19304">MMKLSCCGVGLCVVVMMAMVLSEEARMAEAVTCSPLELSSCLEPIRSGTPPSTTCCQKLREQKPCLCGYLKNPALKQFVSSPTARKVASTCVALCVVVMVAMMLSEEARMAEAVTCSPVQLSSCLGPINSGSPPSTTCCQKLREQRPCLCGYLKNPSLRQYVNSPNARKLASNCGVPVPQC</sequence>
<gene>
    <name evidence="6" type="ORF">Pyn_38710</name>
</gene>
<evidence type="ECO:0000256" key="4">
    <source>
        <dbReference type="SAM" id="SignalP"/>
    </source>
</evidence>
<feature type="domain" description="Bifunctional inhibitor/plant lipid transfer protein/seed storage helical" evidence="5">
    <location>
        <begin position="33"/>
        <end position="95"/>
    </location>
</feature>
<feature type="domain" description="Bifunctional inhibitor/plant lipid transfer protein/seed storage helical" evidence="5">
    <location>
        <begin position="116"/>
        <end position="181"/>
    </location>
</feature>
<accession>A0A314Z6G0</accession>
<proteinExistence type="predicted"/>
<dbReference type="Pfam" id="PF00234">
    <property type="entry name" value="Tryp_alpha_amyl"/>
    <property type="match status" value="2"/>
</dbReference>
<keyword evidence="4" id="KW-0732">Signal</keyword>
<keyword evidence="2" id="KW-0813">Transport</keyword>
<dbReference type="InterPro" id="IPR016140">
    <property type="entry name" value="Bifunc_inhib/LTP/seed_store"/>
</dbReference>
<keyword evidence="7" id="KW-1185">Reference proteome</keyword>
<evidence type="ECO:0000256" key="1">
    <source>
        <dbReference type="ARBA" id="ARBA00003211"/>
    </source>
</evidence>
<dbReference type="EMBL" id="PJQY01000336">
    <property type="protein sequence ID" value="PQQ12718.1"/>
    <property type="molecule type" value="Genomic_DNA"/>
</dbReference>
<dbReference type="GO" id="GO:0006869">
    <property type="term" value="P:lipid transport"/>
    <property type="evidence" value="ECO:0007669"/>
    <property type="project" value="InterPro"/>
</dbReference>
<dbReference type="SUPFAM" id="SSF47699">
    <property type="entry name" value="Bifunctional inhibitor/lipid-transfer protein/seed storage 2S albumin"/>
    <property type="match status" value="2"/>
</dbReference>
<dbReference type="Proteomes" id="UP000250321">
    <property type="component" value="Unassembled WGS sequence"/>
</dbReference>
<dbReference type="PANTHER" id="PTHR33214:SF44">
    <property type="entry name" value="NON-SPECIFIC LIPID TRANSFER PROTEIN GPI-ANCHORED 33"/>
    <property type="match status" value="1"/>
</dbReference>
<comment type="function">
    <text evidence="1">Plant non-specific lipid-transfer proteins transfer phospholipids as well as galactolipids across membranes. May play a role in wax or cutin deposition in the cell walls of expanding epidermal cells and certain secretory tissues.</text>
</comment>
<dbReference type="STRING" id="2094558.A0A314Z6G0"/>
<protein>
    <submittedName>
        <fullName evidence="6">Non-specific lipid-transfer protein 2</fullName>
    </submittedName>
</protein>
<keyword evidence="3" id="KW-0446">Lipid-binding</keyword>
<dbReference type="AlphaFoldDB" id="A0A314Z6G0"/>